<dbReference type="Pfam" id="PF14014">
    <property type="entry name" value="DUF4230"/>
    <property type="match status" value="1"/>
</dbReference>
<dbReference type="EMBL" id="JACIJK010000008">
    <property type="protein sequence ID" value="MBB5715860.1"/>
    <property type="molecule type" value="Genomic_DNA"/>
</dbReference>
<comment type="caution">
    <text evidence="1">The sequence shown here is derived from an EMBL/GenBank/DDBJ whole genome shotgun (WGS) entry which is preliminary data.</text>
</comment>
<organism evidence="1 2">
    <name type="scientific">Sphingomonas aerophila</name>
    <dbReference type="NCBI Taxonomy" id="1344948"/>
    <lineage>
        <taxon>Bacteria</taxon>
        <taxon>Pseudomonadati</taxon>
        <taxon>Pseudomonadota</taxon>
        <taxon>Alphaproteobacteria</taxon>
        <taxon>Sphingomonadales</taxon>
        <taxon>Sphingomonadaceae</taxon>
        <taxon>Sphingomonas</taxon>
    </lineage>
</organism>
<gene>
    <name evidence="1" type="ORF">FHS94_002717</name>
</gene>
<protein>
    <recommendedName>
        <fullName evidence="3">DUF4230 domain-containing protein</fullName>
    </recommendedName>
</protein>
<reference evidence="1 2" key="1">
    <citation type="submission" date="2020-08" db="EMBL/GenBank/DDBJ databases">
        <title>Genomic Encyclopedia of Type Strains, Phase IV (KMG-IV): sequencing the most valuable type-strain genomes for metagenomic binning, comparative biology and taxonomic classification.</title>
        <authorList>
            <person name="Goeker M."/>
        </authorList>
    </citation>
    <scope>NUCLEOTIDE SEQUENCE [LARGE SCALE GENOMIC DNA]</scope>
    <source>
        <strain evidence="1 2">DSM 100044</strain>
    </source>
</reference>
<accession>A0A7W9BEN7</accession>
<dbReference type="Proteomes" id="UP000546200">
    <property type="component" value="Unassembled WGS sequence"/>
</dbReference>
<sequence length="229" mass="24810">MARWGAAVLALVLLIGAFAYWKVSDEQAKREKAELELGLAASKMINVSFQQKSDLVVETLSGDVVAKSDCQGTIFHPEQTTKAPVTVDYSVPLRKIGASAYSWSNSQRRLTITIPDVRIGSPNVDISRQVVRQRGSYISRECGLVLARKAAKALAARATSTAEKEENMERARSSAREAITRLANGVLNGAGMSNVRVAVLLAGETPKAVQGERWDETRPLLEVLGSQNS</sequence>
<dbReference type="RefSeq" id="WP_184058609.1">
    <property type="nucleotide sequence ID" value="NZ_JACIJK010000008.1"/>
</dbReference>
<name>A0A7W9BEN7_9SPHN</name>
<keyword evidence="2" id="KW-1185">Reference proteome</keyword>
<dbReference type="AlphaFoldDB" id="A0A7W9BEN7"/>
<dbReference type="InterPro" id="IPR025324">
    <property type="entry name" value="DUF4230"/>
</dbReference>
<evidence type="ECO:0008006" key="3">
    <source>
        <dbReference type="Google" id="ProtNLM"/>
    </source>
</evidence>
<evidence type="ECO:0000313" key="2">
    <source>
        <dbReference type="Proteomes" id="UP000546200"/>
    </source>
</evidence>
<evidence type="ECO:0000313" key="1">
    <source>
        <dbReference type="EMBL" id="MBB5715860.1"/>
    </source>
</evidence>
<proteinExistence type="predicted"/>